<protein>
    <recommendedName>
        <fullName evidence="4">Transcription factor domain-containing protein</fullName>
    </recommendedName>
</protein>
<dbReference type="Proteomes" id="UP000310066">
    <property type="component" value="Unassembled WGS sequence"/>
</dbReference>
<proteinExistence type="predicted"/>
<accession>A0A4U0UYB2</accession>
<organism evidence="2 3">
    <name type="scientific">Friedmanniomyces endolithicus</name>
    <dbReference type="NCBI Taxonomy" id="329885"/>
    <lineage>
        <taxon>Eukaryota</taxon>
        <taxon>Fungi</taxon>
        <taxon>Dikarya</taxon>
        <taxon>Ascomycota</taxon>
        <taxon>Pezizomycotina</taxon>
        <taxon>Dothideomycetes</taxon>
        <taxon>Dothideomycetidae</taxon>
        <taxon>Mycosphaerellales</taxon>
        <taxon>Teratosphaeriaceae</taxon>
        <taxon>Friedmanniomyces</taxon>
    </lineage>
</organism>
<dbReference type="OrthoDB" id="4158087at2759"/>
<name>A0A4U0UYB2_9PEZI</name>
<evidence type="ECO:0000256" key="1">
    <source>
        <dbReference type="SAM" id="MobiDB-lite"/>
    </source>
</evidence>
<dbReference type="PANTHER" id="PTHR37540:SF5">
    <property type="entry name" value="TRANSCRIPTION FACTOR DOMAIN-CONTAINING PROTEIN"/>
    <property type="match status" value="1"/>
</dbReference>
<dbReference type="AlphaFoldDB" id="A0A4U0UYB2"/>
<reference evidence="2 3" key="1">
    <citation type="submission" date="2017-03" db="EMBL/GenBank/DDBJ databases">
        <title>Genomes of endolithic fungi from Antarctica.</title>
        <authorList>
            <person name="Coleine C."/>
            <person name="Masonjones S."/>
            <person name="Stajich J.E."/>
        </authorList>
    </citation>
    <scope>NUCLEOTIDE SEQUENCE [LARGE SCALE GENOMIC DNA]</scope>
    <source>
        <strain evidence="2 3">CCFEE 5311</strain>
    </source>
</reference>
<comment type="caution">
    <text evidence="2">The sequence shown here is derived from an EMBL/GenBank/DDBJ whole genome shotgun (WGS) entry which is preliminary data.</text>
</comment>
<dbReference type="STRING" id="329885.A0A4U0UYB2"/>
<evidence type="ECO:0000313" key="2">
    <source>
        <dbReference type="EMBL" id="TKA41211.1"/>
    </source>
</evidence>
<feature type="region of interest" description="Disordered" evidence="1">
    <location>
        <begin position="36"/>
        <end position="61"/>
    </location>
</feature>
<evidence type="ECO:0000313" key="3">
    <source>
        <dbReference type="Proteomes" id="UP000310066"/>
    </source>
</evidence>
<evidence type="ECO:0008006" key="4">
    <source>
        <dbReference type="Google" id="ProtNLM"/>
    </source>
</evidence>
<dbReference type="EMBL" id="NAJP01000029">
    <property type="protein sequence ID" value="TKA41211.1"/>
    <property type="molecule type" value="Genomic_DNA"/>
</dbReference>
<dbReference type="PANTHER" id="PTHR37540">
    <property type="entry name" value="TRANSCRIPTION FACTOR (ACR-2), PUTATIVE-RELATED-RELATED"/>
    <property type="match status" value="1"/>
</dbReference>
<sequence>MPEAFAFVSACANHPNKPANADRFLIRSHVMAGRNKSLGSRRSLREAARQAATPPKIYTTATDCGDRHALRESIETSPDSVDAKPDAGPQNVRDRNDKRSGKDFEAACLQLDRQIRTRSGVFASLDNTETACGELISELTTYNSAKHAAFPLKYTIDFDEAEDSCVPWIFSNTAFAHSVFYATSAANDFRLGRPYTRPTLIHLRRTIRSLNMQLGEDGGHLDDSTIYTIVTLAMLATLVGDLIAVRAHMVGLRRIIELRGGESFFVERPKQHFMLERLDLAWSAYSGAFPRYSCEPTDWRSAFTGPQAVSDEGGLASIVAMIVDARLSTVFQDFQRLTRLINAYANEDGRLKGDVFQHMLASIQRRLLWLRFSQVDGWSERLRLGMLAYLTTTFQLSGRKVSYDYLSARYRRSCQALGAYTASDDMRTLKAWLLVVGAMSVLEPSEPWLGAIWHGIAGSWREWEDVQHQLESVLWTNKVQDEAGKSAYEALTF</sequence>
<feature type="region of interest" description="Disordered" evidence="1">
    <location>
        <begin position="74"/>
        <end position="99"/>
    </location>
</feature>
<gene>
    <name evidence="2" type="ORF">B0A54_07733</name>
</gene>